<feature type="domain" description="AMP-dependent synthetase/ligase" evidence="3">
    <location>
        <begin position="39"/>
        <end position="382"/>
    </location>
</feature>
<dbReference type="InterPro" id="IPR000873">
    <property type="entry name" value="AMP-dep_synth/lig_dom"/>
</dbReference>
<protein>
    <submittedName>
        <fullName evidence="5">AMP-binding protein</fullName>
    </submittedName>
</protein>
<comment type="similarity">
    <text evidence="1">Belongs to the ATP-dependent AMP-binding enzyme family.</text>
</comment>
<feature type="domain" description="AMP-binding enzyme C-terminal" evidence="4">
    <location>
        <begin position="429"/>
        <end position="503"/>
    </location>
</feature>
<dbReference type="Pfam" id="PF00501">
    <property type="entry name" value="AMP-binding"/>
    <property type="match status" value="1"/>
</dbReference>
<evidence type="ECO:0000256" key="1">
    <source>
        <dbReference type="ARBA" id="ARBA00006432"/>
    </source>
</evidence>
<dbReference type="Proteomes" id="UP001500067">
    <property type="component" value="Unassembled WGS sequence"/>
</dbReference>
<keyword evidence="6" id="KW-1185">Reference proteome</keyword>
<proteinExistence type="inferred from homology"/>
<evidence type="ECO:0000313" key="6">
    <source>
        <dbReference type="Proteomes" id="UP001500067"/>
    </source>
</evidence>
<dbReference type="Gene3D" id="3.30.300.30">
    <property type="match status" value="1"/>
</dbReference>
<dbReference type="SUPFAM" id="SSF56801">
    <property type="entry name" value="Acetyl-CoA synthetase-like"/>
    <property type="match status" value="1"/>
</dbReference>
<sequence>MLNEVKELYRAGLLSPSGLYRLTGSFFHTGINPMALLRYAAKCSPGTPAITDEQETITYHELFRQCTQLSFTLQRQHKVGPRQKVAIICRNHAALVHALFSVSYLGAHVYLLNAEMSAPQLATLIQQHAFDLIIHDADVREHIVACGYRGRTLHTYHPSGPSVHSICDTPVRHLPRISGRARAGDIVVLSGGTTGGYKTAARRPGIVAFVQPFCSLLVHARLAHHGSVYIATPIYHGYGLAAMFISVLLGSHMFLTQRFHAPTACALIATHKIEVATLVPLMLHRMLGHDAHALHSLQCIISGGAPLHPALVRHTAATLGHKLFDLYGTSEAGICIMATPADLAHAPASIGRPVTGVQVRILDAQDRVVPLGMSGRICIRNAWSVTSAAGTWVETGDVGHMDTQGYIYLRGRVDDMIVSGGENVYPVTLEHVLLQHPHIREAAVIGVPDADFGQRLRAFIVVADGCGLTEDDLREWLARQVARYQLPRDIVFLQELPYTPLGKPDKRKLRQ</sequence>
<dbReference type="Pfam" id="PF13193">
    <property type="entry name" value="AMP-binding_C"/>
    <property type="match status" value="1"/>
</dbReference>
<dbReference type="InterPro" id="IPR042099">
    <property type="entry name" value="ANL_N_sf"/>
</dbReference>
<organism evidence="5 6">
    <name type="scientific">Nemorincola caseinilytica</name>
    <dbReference type="NCBI Taxonomy" id="2054315"/>
    <lineage>
        <taxon>Bacteria</taxon>
        <taxon>Pseudomonadati</taxon>
        <taxon>Bacteroidota</taxon>
        <taxon>Chitinophagia</taxon>
        <taxon>Chitinophagales</taxon>
        <taxon>Chitinophagaceae</taxon>
        <taxon>Nemorincola</taxon>
    </lineage>
</organism>
<evidence type="ECO:0000256" key="2">
    <source>
        <dbReference type="ARBA" id="ARBA00022598"/>
    </source>
</evidence>
<dbReference type="CDD" id="cd04433">
    <property type="entry name" value="AFD_class_I"/>
    <property type="match status" value="1"/>
</dbReference>
<dbReference type="PANTHER" id="PTHR43201:SF5">
    <property type="entry name" value="MEDIUM-CHAIN ACYL-COA LIGASE ACSF2, MITOCHONDRIAL"/>
    <property type="match status" value="1"/>
</dbReference>
<evidence type="ECO:0000313" key="5">
    <source>
        <dbReference type="EMBL" id="GAA4467579.1"/>
    </source>
</evidence>
<dbReference type="InterPro" id="IPR045851">
    <property type="entry name" value="AMP-bd_C_sf"/>
</dbReference>
<dbReference type="PANTHER" id="PTHR43201">
    <property type="entry name" value="ACYL-COA SYNTHETASE"/>
    <property type="match status" value="1"/>
</dbReference>
<name>A0ABP8NHU1_9BACT</name>
<accession>A0ABP8NHU1</accession>
<dbReference type="EMBL" id="BAABFA010000016">
    <property type="protein sequence ID" value="GAA4467579.1"/>
    <property type="molecule type" value="Genomic_DNA"/>
</dbReference>
<dbReference type="Gene3D" id="3.40.50.12780">
    <property type="entry name" value="N-terminal domain of ligase-like"/>
    <property type="match status" value="1"/>
</dbReference>
<keyword evidence="2" id="KW-0436">Ligase</keyword>
<reference evidence="6" key="1">
    <citation type="journal article" date="2019" name="Int. J. Syst. Evol. Microbiol.">
        <title>The Global Catalogue of Microorganisms (GCM) 10K type strain sequencing project: providing services to taxonomists for standard genome sequencing and annotation.</title>
        <authorList>
            <consortium name="The Broad Institute Genomics Platform"/>
            <consortium name="The Broad Institute Genome Sequencing Center for Infectious Disease"/>
            <person name="Wu L."/>
            <person name="Ma J."/>
        </authorList>
    </citation>
    <scope>NUCLEOTIDE SEQUENCE [LARGE SCALE GENOMIC DNA]</scope>
    <source>
        <strain evidence="6">JCM 32105</strain>
    </source>
</reference>
<comment type="caution">
    <text evidence="5">The sequence shown here is derived from an EMBL/GenBank/DDBJ whole genome shotgun (WGS) entry which is preliminary data.</text>
</comment>
<gene>
    <name evidence="5" type="ORF">GCM10023093_23740</name>
</gene>
<evidence type="ECO:0000259" key="4">
    <source>
        <dbReference type="Pfam" id="PF13193"/>
    </source>
</evidence>
<dbReference type="RefSeq" id="WP_345083469.1">
    <property type="nucleotide sequence ID" value="NZ_BAABFA010000016.1"/>
</dbReference>
<dbReference type="InterPro" id="IPR025110">
    <property type="entry name" value="AMP-bd_C"/>
</dbReference>
<evidence type="ECO:0000259" key="3">
    <source>
        <dbReference type="Pfam" id="PF00501"/>
    </source>
</evidence>